<dbReference type="SUPFAM" id="SSF51735">
    <property type="entry name" value="NAD(P)-binding Rossmann-fold domains"/>
    <property type="match status" value="1"/>
</dbReference>
<evidence type="ECO:0000259" key="12">
    <source>
        <dbReference type="SMART" id="SM00839"/>
    </source>
</evidence>
<keyword evidence="7" id="KW-0101">Branched-chain amino acid catabolism</keyword>
<proteinExistence type="inferred from homology"/>
<comment type="pathway">
    <text evidence="2">Amino-acid degradation; L-valine degradation.</text>
</comment>
<dbReference type="Pfam" id="PF00208">
    <property type="entry name" value="ELFV_dehydrog"/>
    <property type="match status" value="1"/>
</dbReference>
<dbReference type="PANTHER" id="PTHR42722:SF1">
    <property type="entry name" value="VALINE DEHYDROGENASE"/>
    <property type="match status" value="1"/>
</dbReference>
<evidence type="ECO:0000256" key="5">
    <source>
        <dbReference type="ARBA" id="ARBA00012136"/>
    </source>
</evidence>
<dbReference type="SUPFAM" id="SSF53223">
    <property type="entry name" value="Aminoacid dehydrogenase-like, N-terminal domain"/>
    <property type="match status" value="1"/>
</dbReference>
<organism evidence="14 15">
    <name type="scientific">Actinacidiphila acididurans</name>
    <dbReference type="NCBI Taxonomy" id="2784346"/>
    <lineage>
        <taxon>Bacteria</taxon>
        <taxon>Bacillati</taxon>
        <taxon>Actinomycetota</taxon>
        <taxon>Actinomycetes</taxon>
        <taxon>Kitasatosporales</taxon>
        <taxon>Streptomycetaceae</taxon>
        <taxon>Actinacidiphila</taxon>
    </lineage>
</organism>
<evidence type="ECO:0000256" key="3">
    <source>
        <dbReference type="ARBA" id="ARBA00006382"/>
    </source>
</evidence>
<dbReference type="RefSeq" id="WP_205358197.1">
    <property type="nucleotide sequence ID" value="NZ_JADKYB010000008.1"/>
</dbReference>
<dbReference type="EMBL" id="JADKYB010000008">
    <property type="protein sequence ID" value="MBM9506356.1"/>
    <property type="molecule type" value="Genomic_DNA"/>
</dbReference>
<evidence type="ECO:0000259" key="13">
    <source>
        <dbReference type="SMART" id="SM00997"/>
    </source>
</evidence>
<reference evidence="14 15" key="1">
    <citation type="submission" date="2021-01" db="EMBL/GenBank/DDBJ databases">
        <title>Streptomyces acididurans sp. nov., isolated from a peat swamp forest soil.</title>
        <authorList>
            <person name="Chantavorakit T."/>
            <person name="Duangmal K."/>
        </authorList>
    </citation>
    <scope>NUCLEOTIDE SEQUENCE [LARGE SCALE GENOMIC DNA]</scope>
    <source>
        <strain evidence="14 15">KK5PA1</strain>
    </source>
</reference>
<evidence type="ECO:0000256" key="10">
    <source>
        <dbReference type="ARBA" id="ARBA00048547"/>
    </source>
</evidence>
<evidence type="ECO:0000256" key="4">
    <source>
        <dbReference type="ARBA" id="ARBA00011738"/>
    </source>
</evidence>
<dbReference type="InterPro" id="IPR046346">
    <property type="entry name" value="Aminoacid_DH-like_N_sf"/>
</dbReference>
<evidence type="ECO:0000256" key="1">
    <source>
        <dbReference type="ARBA" id="ARBA00004496"/>
    </source>
</evidence>
<sequence length="345" mass="35646">MRHEQVTVRRGTRSGLPIAVAVHSRALGPAVGGVRMRRYADWRDGVEDALRLSEAMTYKTAAAGLPFGGAKSVIALGPDTEPTPRLRQAALEDLGDLIEELGGGYTAGPDVGTGPADMAVLRTRTTHVVCLPEEQGGTGSSSGPTAAGVVAALRAAARAVLGTESLTGRTVLISGYGSVGALVARALTDARVLVSDIDPAKQEEAGQDGHGWIRPEDVLKTRCDIFVPAAVGGILTPDTVPGLACRLIVGPANNQLTDDSVADLLAARGITYVPDFVASAGGVIYITSRDLLGLSHEDAYARVTALGATVGSLLAEPRPPLRAALSLAEVRLTGAERTNEHLMAI</sequence>
<dbReference type="InterPro" id="IPR015878">
    <property type="entry name" value="Ado_hCys_hydrolase_NAD-bd"/>
</dbReference>
<accession>A0ABS2TTP1</accession>
<evidence type="ECO:0000256" key="8">
    <source>
        <dbReference type="ARBA" id="ARBA00023002"/>
    </source>
</evidence>
<evidence type="ECO:0000256" key="11">
    <source>
        <dbReference type="RuleBase" id="RU004417"/>
    </source>
</evidence>
<protein>
    <recommendedName>
        <fullName evidence="6">Valine dehydrogenase</fullName>
        <ecNumber evidence="5">1.4.1.23</ecNumber>
    </recommendedName>
</protein>
<comment type="catalytic activity">
    <reaction evidence="10">
        <text>L-valine + NAD(+) + H2O = 3-methyl-2-oxobutanoate + NH4(+) + NADH + H(+)</text>
        <dbReference type="Rhea" id="RHEA:30763"/>
        <dbReference type="ChEBI" id="CHEBI:11851"/>
        <dbReference type="ChEBI" id="CHEBI:15377"/>
        <dbReference type="ChEBI" id="CHEBI:15378"/>
        <dbReference type="ChEBI" id="CHEBI:28938"/>
        <dbReference type="ChEBI" id="CHEBI:57540"/>
        <dbReference type="ChEBI" id="CHEBI:57762"/>
        <dbReference type="ChEBI" id="CHEBI:57945"/>
        <dbReference type="EC" id="1.4.1.23"/>
    </reaction>
</comment>
<dbReference type="PANTHER" id="PTHR42722">
    <property type="entry name" value="LEUCINE DEHYDROGENASE"/>
    <property type="match status" value="1"/>
</dbReference>
<evidence type="ECO:0000313" key="14">
    <source>
        <dbReference type="EMBL" id="MBM9506356.1"/>
    </source>
</evidence>
<dbReference type="EC" id="1.4.1.23" evidence="5"/>
<feature type="domain" description="Glutamate/phenylalanine/leucine/valine/L-tryptophan dehydrogenase C-terminal" evidence="12">
    <location>
        <begin position="137"/>
        <end position="340"/>
    </location>
</feature>
<dbReference type="SMART" id="SM00839">
    <property type="entry name" value="ELFV_dehydrog"/>
    <property type="match status" value="1"/>
</dbReference>
<evidence type="ECO:0000256" key="7">
    <source>
        <dbReference type="ARBA" id="ARBA00022456"/>
    </source>
</evidence>
<evidence type="ECO:0000256" key="2">
    <source>
        <dbReference type="ARBA" id="ARBA00005109"/>
    </source>
</evidence>
<dbReference type="InterPro" id="IPR016211">
    <property type="entry name" value="Glu/Phe/Leu/Val/Trp_DH_bac/arc"/>
</dbReference>
<keyword evidence="15" id="KW-1185">Reference proteome</keyword>
<dbReference type="InterPro" id="IPR006096">
    <property type="entry name" value="Glu/Leu/Phe/Val/Trp_DH_C"/>
</dbReference>
<comment type="subunit">
    <text evidence="4">Homodimer.</text>
</comment>
<dbReference type="SMART" id="SM00997">
    <property type="entry name" value="AdoHcyase_NAD"/>
    <property type="match status" value="1"/>
</dbReference>
<dbReference type="Pfam" id="PF02812">
    <property type="entry name" value="ELFV_dehydrog_N"/>
    <property type="match status" value="1"/>
</dbReference>
<evidence type="ECO:0000313" key="15">
    <source>
        <dbReference type="Proteomes" id="UP000749040"/>
    </source>
</evidence>
<dbReference type="Gene3D" id="3.40.50.10860">
    <property type="entry name" value="Leucine Dehydrogenase, chain A, domain 1"/>
    <property type="match status" value="1"/>
</dbReference>
<dbReference type="Gene3D" id="3.40.50.720">
    <property type="entry name" value="NAD(P)-binding Rossmann-like Domain"/>
    <property type="match status" value="1"/>
</dbReference>
<comment type="caution">
    <text evidence="14">The sequence shown here is derived from an EMBL/GenBank/DDBJ whole genome shotgun (WGS) entry which is preliminary data.</text>
</comment>
<dbReference type="InterPro" id="IPR006097">
    <property type="entry name" value="Glu/Leu/Phe/Val/Trp_DH_dimer"/>
</dbReference>
<dbReference type="InterPro" id="IPR006095">
    <property type="entry name" value="Glu/Leu/Phe/Val/Trp_DH"/>
</dbReference>
<dbReference type="Proteomes" id="UP000749040">
    <property type="component" value="Unassembled WGS sequence"/>
</dbReference>
<feature type="domain" description="S-adenosyl-L-homocysteine hydrolase NAD binding" evidence="13">
    <location>
        <begin position="137"/>
        <end position="299"/>
    </location>
</feature>
<comment type="similarity">
    <text evidence="3 11">Belongs to the Glu/Leu/Phe/Val dehydrogenases family.</text>
</comment>
<dbReference type="InterPro" id="IPR036291">
    <property type="entry name" value="NAD(P)-bd_dom_sf"/>
</dbReference>
<dbReference type="PRINTS" id="PR00082">
    <property type="entry name" value="GLFDHDRGNASE"/>
</dbReference>
<keyword evidence="8 11" id="KW-0560">Oxidoreductase</keyword>
<gene>
    <name evidence="14" type="ORF">ITX44_17710</name>
</gene>
<keyword evidence="9" id="KW-0520">NAD</keyword>
<evidence type="ECO:0000256" key="6">
    <source>
        <dbReference type="ARBA" id="ARBA00017332"/>
    </source>
</evidence>
<name>A0ABS2TTP1_9ACTN</name>
<dbReference type="PIRSF" id="PIRSF000188">
    <property type="entry name" value="Phe_leu_dh"/>
    <property type="match status" value="1"/>
</dbReference>
<comment type="subcellular location">
    <subcellularLocation>
        <location evidence="1">Cytoplasm</location>
    </subcellularLocation>
</comment>
<evidence type="ECO:0000256" key="9">
    <source>
        <dbReference type="ARBA" id="ARBA00023027"/>
    </source>
</evidence>